<feature type="chain" id="PRO_5022985249" description="3-keto-alpha-glucoside-1,2-lyase/3-keto-2-hydroxy-glucal hydratase domain-containing protein" evidence="1">
    <location>
        <begin position="23"/>
        <end position="243"/>
    </location>
</feature>
<name>A0A5C5VCY4_9BACT</name>
<feature type="signal peptide" evidence="1">
    <location>
        <begin position="1"/>
        <end position="22"/>
    </location>
</feature>
<comment type="caution">
    <text evidence="3">The sequence shown here is derived from an EMBL/GenBank/DDBJ whole genome shotgun (WGS) entry which is preliminary data.</text>
</comment>
<reference evidence="3 4" key="1">
    <citation type="submission" date="2019-02" db="EMBL/GenBank/DDBJ databases">
        <title>Deep-cultivation of Planctomycetes and their phenomic and genomic characterization uncovers novel biology.</title>
        <authorList>
            <person name="Wiegand S."/>
            <person name="Jogler M."/>
            <person name="Boedeker C."/>
            <person name="Pinto D."/>
            <person name="Vollmers J."/>
            <person name="Rivas-Marin E."/>
            <person name="Kohn T."/>
            <person name="Peeters S.H."/>
            <person name="Heuer A."/>
            <person name="Rast P."/>
            <person name="Oberbeckmann S."/>
            <person name="Bunk B."/>
            <person name="Jeske O."/>
            <person name="Meyerdierks A."/>
            <person name="Storesund J.E."/>
            <person name="Kallscheuer N."/>
            <person name="Luecker S."/>
            <person name="Lage O.M."/>
            <person name="Pohl T."/>
            <person name="Merkel B.J."/>
            <person name="Hornburger P."/>
            <person name="Mueller R.-W."/>
            <person name="Bruemmer F."/>
            <person name="Labrenz M."/>
            <person name="Spormann A.M."/>
            <person name="Op Den Camp H."/>
            <person name="Overmann J."/>
            <person name="Amann R."/>
            <person name="Jetten M.S.M."/>
            <person name="Mascher T."/>
            <person name="Medema M.H."/>
            <person name="Devos D.P."/>
            <person name="Kaster A.-K."/>
            <person name="Ovreas L."/>
            <person name="Rohde M."/>
            <person name="Galperin M.Y."/>
            <person name="Jogler C."/>
        </authorList>
    </citation>
    <scope>NUCLEOTIDE SEQUENCE [LARGE SCALE GENOMIC DNA]</scope>
    <source>
        <strain evidence="3 4">KOR34</strain>
    </source>
</reference>
<feature type="domain" description="3-keto-alpha-glucoside-1,2-lyase/3-keto-2-hydroxy-glucal hydratase" evidence="2">
    <location>
        <begin position="25"/>
        <end position="215"/>
    </location>
</feature>
<keyword evidence="1" id="KW-0732">Signal</keyword>
<sequence precursor="true">MAFRTQVLTLVTAAMIAGPAVGAEPVKLFDGRSLEGWVDEAGKPVSSGWRVVDGELYCPGHVGSVYTADEYGDFELSFRWKIAERGNSGVKYRVRHYKRALWGRPGWLGLEYQLADAPGPTKHSTGALYELFAPAKYENLHRPGEYNQSRIVVRGDHFEHWLNGQKLVEVDQDSAAWKKQLRASKFAPVDGVFENRRGRIMLQDHGAKVWFAEVVLRPLDESPVASEAHLPASRGSQDRPARR</sequence>
<evidence type="ECO:0000313" key="4">
    <source>
        <dbReference type="Proteomes" id="UP000316714"/>
    </source>
</evidence>
<dbReference type="OrthoDB" id="9814708at2"/>
<dbReference type="Gene3D" id="2.60.120.560">
    <property type="entry name" value="Exo-inulinase, domain 1"/>
    <property type="match status" value="1"/>
</dbReference>
<dbReference type="Pfam" id="PF06439">
    <property type="entry name" value="3keto-disac_hyd"/>
    <property type="match status" value="1"/>
</dbReference>
<evidence type="ECO:0000256" key="1">
    <source>
        <dbReference type="SAM" id="SignalP"/>
    </source>
</evidence>
<dbReference type="EMBL" id="SIHJ01000001">
    <property type="protein sequence ID" value="TWT36484.1"/>
    <property type="molecule type" value="Genomic_DNA"/>
</dbReference>
<accession>A0A5C5VCY4</accession>
<dbReference type="RefSeq" id="WP_146563423.1">
    <property type="nucleotide sequence ID" value="NZ_SIHJ01000001.1"/>
</dbReference>
<organism evidence="3 4">
    <name type="scientific">Posidoniimonas corsicana</name>
    <dbReference type="NCBI Taxonomy" id="1938618"/>
    <lineage>
        <taxon>Bacteria</taxon>
        <taxon>Pseudomonadati</taxon>
        <taxon>Planctomycetota</taxon>
        <taxon>Planctomycetia</taxon>
        <taxon>Pirellulales</taxon>
        <taxon>Lacipirellulaceae</taxon>
        <taxon>Posidoniimonas</taxon>
    </lineage>
</organism>
<gene>
    <name evidence="3" type="ORF">KOR34_13900</name>
</gene>
<evidence type="ECO:0000313" key="3">
    <source>
        <dbReference type="EMBL" id="TWT36484.1"/>
    </source>
</evidence>
<keyword evidence="4" id="KW-1185">Reference proteome</keyword>
<protein>
    <recommendedName>
        <fullName evidence="2">3-keto-alpha-glucoside-1,2-lyase/3-keto-2-hydroxy-glucal hydratase domain-containing protein</fullName>
    </recommendedName>
</protein>
<evidence type="ECO:0000259" key="2">
    <source>
        <dbReference type="Pfam" id="PF06439"/>
    </source>
</evidence>
<dbReference type="Proteomes" id="UP000316714">
    <property type="component" value="Unassembled WGS sequence"/>
</dbReference>
<dbReference type="AlphaFoldDB" id="A0A5C5VCY4"/>
<dbReference type="InterPro" id="IPR010496">
    <property type="entry name" value="AL/BT2_dom"/>
</dbReference>
<dbReference type="GO" id="GO:0016787">
    <property type="term" value="F:hydrolase activity"/>
    <property type="evidence" value="ECO:0007669"/>
    <property type="project" value="InterPro"/>
</dbReference>
<proteinExistence type="predicted"/>